<keyword evidence="3" id="KW-1185">Reference proteome</keyword>
<dbReference type="KEGG" id="mdx:BTO20_35805"/>
<gene>
    <name evidence="2" type="ORF">BTO20_35805</name>
</gene>
<dbReference type="Proteomes" id="UP000195331">
    <property type="component" value="Chromosome"/>
</dbReference>
<feature type="compositionally biased region" description="Gly residues" evidence="1">
    <location>
        <begin position="1"/>
        <end position="16"/>
    </location>
</feature>
<organism evidence="2 3">
    <name type="scientific">Mycobacterium dioxanotrophicus</name>
    <dbReference type="NCBI Taxonomy" id="482462"/>
    <lineage>
        <taxon>Bacteria</taxon>
        <taxon>Bacillati</taxon>
        <taxon>Actinomycetota</taxon>
        <taxon>Actinomycetes</taxon>
        <taxon>Mycobacteriales</taxon>
        <taxon>Mycobacteriaceae</taxon>
        <taxon>Mycobacterium</taxon>
    </lineage>
</organism>
<evidence type="ECO:0000313" key="3">
    <source>
        <dbReference type="Proteomes" id="UP000195331"/>
    </source>
</evidence>
<dbReference type="AlphaFoldDB" id="A0A1Y0CD55"/>
<dbReference type="EMBL" id="CP020809">
    <property type="protein sequence ID" value="ART73198.1"/>
    <property type="molecule type" value="Genomic_DNA"/>
</dbReference>
<feature type="compositionally biased region" description="Basic and acidic residues" evidence="1">
    <location>
        <begin position="17"/>
        <end position="29"/>
    </location>
</feature>
<protein>
    <submittedName>
        <fullName evidence="2">Uncharacterized protein</fullName>
    </submittedName>
</protein>
<feature type="region of interest" description="Disordered" evidence="1">
    <location>
        <begin position="1"/>
        <end position="62"/>
    </location>
</feature>
<evidence type="ECO:0000313" key="2">
    <source>
        <dbReference type="EMBL" id="ART73198.1"/>
    </source>
</evidence>
<sequence>MGGGGMGGGMGHGAGKQGKEKRRDPKLSPDEDLYKEDRAWTEPVIGRQIPQRRRKENVKEPS</sequence>
<name>A0A1Y0CD55_9MYCO</name>
<proteinExistence type="predicted"/>
<evidence type="ECO:0000256" key="1">
    <source>
        <dbReference type="SAM" id="MobiDB-lite"/>
    </source>
</evidence>
<accession>A0A1Y0CD55</accession>
<reference evidence="2 3" key="1">
    <citation type="submission" date="2017-04" db="EMBL/GenBank/DDBJ databases">
        <title>Whole Genome Sequence of 1,4-Dioxane Degrading Bacterium Mycobacterium dioxanotrophicus PH-06.</title>
        <authorList>
            <person name="He Y."/>
        </authorList>
    </citation>
    <scope>NUCLEOTIDE SEQUENCE [LARGE SCALE GENOMIC DNA]</scope>
    <source>
        <strain evidence="2 3">PH-06</strain>
    </source>
</reference>